<evidence type="ECO:0000256" key="2">
    <source>
        <dbReference type="SAM" id="Phobius"/>
    </source>
</evidence>
<feature type="transmembrane region" description="Helical" evidence="2">
    <location>
        <begin position="162"/>
        <end position="181"/>
    </location>
</feature>
<dbReference type="GO" id="GO:0051301">
    <property type="term" value="P:cell division"/>
    <property type="evidence" value="ECO:0007669"/>
    <property type="project" value="UniProtKB-KW"/>
</dbReference>
<dbReference type="EMBL" id="QPMM01000017">
    <property type="protein sequence ID" value="RFS19020.1"/>
    <property type="molecule type" value="Genomic_DNA"/>
</dbReference>
<sequence>MAQSGKSSAKKSKPSYLYSIIGVALVLFLLGTLGLVVIHANKLSMYFKESIEIQVILRDNVRENQALALKDSIANKPYIKSIEYVSKDMAAERFKKEFREDFLTLLQYNPLYSSINIRANAGYVNNDSLKIIENNLLQQSIVREVSYQRSLVSKLNENVNKIGLVILLISALLCLAVIFLIDNTIRLAMFSNRFLIKTMQMVGATRWFIAKPFDMRSIINGAISAVIAIAALVGVMSAADTVLPELAGLRDNLMIAVLFVGMLLIGISISLVSTHRAVMKYLRLKLDDLY</sequence>
<dbReference type="Proteomes" id="UP000260644">
    <property type="component" value="Unassembled WGS sequence"/>
</dbReference>
<keyword evidence="1" id="KW-0132">Cell division</keyword>
<accession>A0A3E1Y2T8</accession>
<feature type="transmembrane region" description="Helical" evidence="2">
    <location>
        <begin position="16"/>
        <end position="38"/>
    </location>
</feature>
<dbReference type="InterPro" id="IPR040690">
    <property type="entry name" value="FtsX_ECD"/>
</dbReference>
<proteinExistence type="inferred from homology"/>
<dbReference type="InterPro" id="IPR004513">
    <property type="entry name" value="FtsX"/>
</dbReference>
<dbReference type="PIRSF" id="PIRSF003097">
    <property type="entry name" value="FtsX"/>
    <property type="match status" value="1"/>
</dbReference>
<comment type="caution">
    <text evidence="4">The sequence shown here is derived from an EMBL/GenBank/DDBJ whole genome shotgun (WGS) entry which is preliminary data.</text>
</comment>
<feature type="domain" description="FtsX extracellular" evidence="3">
    <location>
        <begin position="51"/>
        <end position="145"/>
    </location>
</feature>
<evidence type="ECO:0000256" key="1">
    <source>
        <dbReference type="PIRNR" id="PIRNR003097"/>
    </source>
</evidence>
<evidence type="ECO:0000313" key="5">
    <source>
        <dbReference type="Proteomes" id="UP000260644"/>
    </source>
</evidence>
<dbReference type="OrthoDB" id="9813411at2"/>
<keyword evidence="5" id="KW-1185">Reference proteome</keyword>
<dbReference type="Gene3D" id="3.30.70.3040">
    <property type="match status" value="1"/>
</dbReference>
<keyword evidence="2" id="KW-0812">Transmembrane</keyword>
<keyword evidence="2" id="KW-1133">Transmembrane helix</keyword>
<organism evidence="4 5">
    <name type="scientific">Chitinophaga silvatica</name>
    <dbReference type="NCBI Taxonomy" id="2282649"/>
    <lineage>
        <taxon>Bacteria</taxon>
        <taxon>Pseudomonadati</taxon>
        <taxon>Bacteroidota</taxon>
        <taxon>Chitinophagia</taxon>
        <taxon>Chitinophagales</taxon>
        <taxon>Chitinophagaceae</taxon>
        <taxon>Chitinophaga</taxon>
    </lineage>
</organism>
<dbReference type="GO" id="GO:0016020">
    <property type="term" value="C:membrane"/>
    <property type="evidence" value="ECO:0007669"/>
    <property type="project" value="InterPro"/>
</dbReference>
<keyword evidence="1" id="KW-0131">Cell cycle</keyword>
<evidence type="ECO:0000313" key="4">
    <source>
        <dbReference type="EMBL" id="RFS19020.1"/>
    </source>
</evidence>
<keyword evidence="1" id="KW-1003">Cell membrane</keyword>
<dbReference type="PANTHER" id="PTHR47755:SF1">
    <property type="entry name" value="CELL DIVISION PROTEIN FTSX"/>
    <property type="match status" value="1"/>
</dbReference>
<evidence type="ECO:0000259" key="3">
    <source>
        <dbReference type="Pfam" id="PF18075"/>
    </source>
</evidence>
<dbReference type="Pfam" id="PF18075">
    <property type="entry name" value="FtsX_ECD"/>
    <property type="match status" value="1"/>
</dbReference>
<gene>
    <name evidence="4" type="ORF">DVR12_25815</name>
</gene>
<dbReference type="RefSeq" id="WP_116978698.1">
    <property type="nucleotide sequence ID" value="NZ_QPMM01000017.1"/>
</dbReference>
<dbReference type="PANTHER" id="PTHR47755">
    <property type="entry name" value="CELL DIVISION PROTEIN FTSX"/>
    <property type="match status" value="1"/>
</dbReference>
<comment type="similarity">
    <text evidence="1">Belongs to the ABC-4 integral membrane protein family. FtsX subfamily.</text>
</comment>
<dbReference type="AlphaFoldDB" id="A0A3E1Y2T8"/>
<name>A0A3E1Y2T8_9BACT</name>
<keyword evidence="1 2" id="KW-0472">Membrane</keyword>
<feature type="transmembrane region" description="Helical" evidence="2">
    <location>
        <begin position="253"/>
        <end position="273"/>
    </location>
</feature>
<reference evidence="4 5" key="1">
    <citation type="submission" date="2018-07" db="EMBL/GenBank/DDBJ databases">
        <title>Chitinophaga K2CV101002-2 sp. nov., isolated from a monsoon evergreen broad-leaved forest soil.</title>
        <authorList>
            <person name="Lv Y."/>
        </authorList>
    </citation>
    <scope>NUCLEOTIDE SEQUENCE [LARGE SCALE GENOMIC DNA]</scope>
    <source>
        <strain evidence="4 5">GDMCC 1.1288</strain>
    </source>
</reference>
<feature type="transmembrane region" description="Helical" evidence="2">
    <location>
        <begin position="221"/>
        <end position="241"/>
    </location>
</feature>
<protein>
    <recommendedName>
        <fullName evidence="1">Cell division protein FtsX</fullName>
    </recommendedName>
</protein>